<accession>A0A642V9V3</accession>
<gene>
    <name evidence="1" type="ORF">TRICI_001342</name>
</gene>
<dbReference type="VEuPathDB" id="FungiDB:TRICI_001342"/>
<proteinExistence type="predicted"/>
<protein>
    <submittedName>
        <fullName evidence="1">Uncharacterized protein</fullName>
    </submittedName>
</protein>
<name>A0A642V9V3_9ASCO</name>
<sequence length="159" mass="19263">MRGGHNLARPLKPSSTTHFLLDFPEEWFLEDYAPVRRAPFLRVWYKSSDYLEKRWLSNQEFEYMLKRIKKKENLGWHPSADEIDAMQYHLVKNPETKLLADRIFFELKPPTWRSLFTPPRLKKFTARDAFWANHCHDRHKWPLFNNMLLRHDKILGNTP</sequence>
<reference evidence="1" key="1">
    <citation type="journal article" date="2019" name="G3 (Bethesda)">
        <title>Genome Assemblies of Two Rare Opportunistic Yeast Pathogens: Diutina rugosa (syn. Candida rugosa) and Trichomonascus ciferrii (syn. Candida ciferrii).</title>
        <authorList>
            <person name="Mixao V."/>
            <person name="Saus E."/>
            <person name="Hansen A.P."/>
            <person name="Lass-Florl C."/>
            <person name="Gabaldon T."/>
        </authorList>
    </citation>
    <scope>NUCLEOTIDE SEQUENCE</scope>
    <source>
        <strain evidence="1">CBS 4856</strain>
    </source>
</reference>
<evidence type="ECO:0000313" key="1">
    <source>
        <dbReference type="EMBL" id="KAA8916479.1"/>
    </source>
</evidence>
<dbReference type="EMBL" id="SWFS01000097">
    <property type="protein sequence ID" value="KAA8916479.1"/>
    <property type="molecule type" value="Genomic_DNA"/>
</dbReference>
<keyword evidence="2" id="KW-1185">Reference proteome</keyword>
<evidence type="ECO:0000313" key="2">
    <source>
        <dbReference type="Proteomes" id="UP000761534"/>
    </source>
</evidence>
<dbReference type="AlphaFoldDB" id="A0A642V9V3"/>
<dbReference type="Proteomes" id="UP000761534">
    <property type="component" value="Unassembled WGS sequence"/>
</dbReference>
<comment type="caution">
    <text evidence="1">The sequence shown here is derived from an EMBL/GenBank/DDBJ whole genome shotgun (WGS) entry which is preliminary data.</text>
</comment>
<organism evidence="1 2">
    <name type="scientific">Trichomonascus ciferrii</name>
    <dbReference type="NCBI Taxonomy" id="44093"/>
    <lineage>
        <taxon>Eukaryota</taxon>
        <taxon>Fungi</taxon>
        <taxon>Dikarya</taxon>
        <taxon>Ascomycota</taxon>
        <taxon>Saccharomycotina</taxon>
        <taxon>Dipodascomycetes</taxon>
        <taxon>Dipodascales</taxon>
        <taxon>Trichomonascaceae</taxon>
        <taxon>Trichomonascus</taxon>
        <taxon>Trichomonascus ciferrii complex</taxon>
    </lineage>
</organism>